<dbReference type="PRINTS" id="PR00465">
    <property type="entry name" value="EP450IV"/>
</dbReference>
<dbReference type="AlphaFoldDB" id="A0A507QWT7"/>
<dbReference type="CDD" id="cd11040">
    <property type="entry name" value="CYP7_CYP8-like"/>
    <property type="match status" value="1"/>
</dbReference>
<dbReference type="PANTHER" id="PTHR47582">
    <property type="entry name" value="P450, PUTATIVE (EUROFUNG)-RELATED"/>
    <property type="match status" value="1"/>
</dbReference>
<keyword evidence="5 6" id="KW-0408">Iron</keyword>
<gene>
    <name evidence="7" type="ORF">MPDQ_007254</name>
</gene>
<dbReference type="InterPro" id="IPR036396">
    <property type="entry name" value="Cyt_P450_sf"/>
</dbReference>
<accession>A0A507QWT7</accession>
<dbReference type="Gene3D" id="1.10.630.10">
    <property type="entry name" value="Cytochrome P450"/>
    <property type="match status" value="1"/>
</dbReference>
<proteinExistence type="inferred from homology"/>
<dbReference type="PANTHER" id="PTHR47582:SF1">
    <property type="entry name" value="P450, PUTATIVE (EUROFUNG)-RELATED"/>
    <property type="match status" value="1"/>
</dbReference>
<sequence length="516" mass="57941">MIALGRLLLLGVLGILAYAIWLRRKPDPREPPAVESKIPIVGHLIGMLRHGVAYSNIQAQKHPQYPIFSLDMIFGKIYVITSPALLQAVQRHAKTLTFDPLLNGFASRIAGIRSETLKLMDEPRYDGLSLNQVVIHAMQPTLIGESLDRMNERMARLLRPLIDELAYRETVDLYEWCFSTLMAASTDASYGPLNPYKDSKVQKAFLDFESNLGPLIPNVLPWLTARKAWRGREILVAAIQNYYEHGGQENGSELTYVRWKRTHDSGISTENIARAEAAMSIGLLSNTIPASFWILYDLYSRPALLEEIREEIKQNALRITEENVHVIDLSAIRDNCPLLLSAFQEILRTRTTTAPLRYVTQDVLLADQYLLKKGGIINIPGGSIGRDKAVWGSTADEFNPRRFLVQSSNEENKNKKEPRRTGGFMTFGVSPMICPGRHFASAEILSMVVMLVLRLDLSPLDGIWKAPPKNPGAVASIMYPVKGCFHVKLAPREEYDGAKWDFEVKPGKGKYNLMIG</sequence>
<reference evidence="7 8" key="1">
    <citation type="submission" date="2019-06" db="EMBL/GenBank/DDBJ databases">
        <title>Wine fermentation using esterase from Monascus purpureus.</title>
        <authorList>
            <person name="Geng C."/>
            <person name="Zhang Y."/>
        </authorList>
    </citation>
    <scope>NUCLEOTIDE SEQUENCE [LARGE SCALE GENOMIC DNA]</scope>
    <source>
        <strain evidence="7">HQ1</strain>
    </source>
</reference>
<comment type="cofactor">
    <cofactor evidence="1 6">
        <name>heme</name>
        <dbReference type="ChEBI" id="CHEBI:30413"/>
    </cofactor>
</comment>
<dbReference type="GO" id="GO:0020037">
    <property type="term" value="F:heme binding"/>
    <property type="evidence" value="ECO:0007669"/>
    <property type="project" value="InterPro"/>
</dbReference>
<dbReference type="Pfam" id="PF00067">
    <property type="entry name" value="p450"/>
    <property type="match status" value="1"/>
</dbReference>
<name>A0A507QWT7_MONPU</name>
<dbReference type="SUPFAM" id="SSF48264">
    <property type="entry name" value="Cytochrome P450"/>
    <property type="match status" value="1"/>
</dbReference>
<evidence type="ECO:0000256" key="5">
    <source>
        <dbReference type="ARBA" id="ARBA00023004"/>
    </source>
</evidence>
<evidence type="ECO:0000256" key="1">
    <source>
        <dbReference type="ARBA" id="ARBA00001971"/>
    </source>
</evidence>
<dbReference type="InterPro" id="IPR053007">
    <property type="entry name" value="CYP450_monoxygenase_sec-met"/>
</dbReference>
<organism evidence="7 8">
    <name type="scientific">Monascus purpureus</name>
    <name type="common">Red mold</name>
    <name type="synonym">Monascus anka</name>
    <dbReference type="NCBI Taxonomy" id="5098"/>
    <lineage>
        <taxon>Eukaryota</taxon>
        <taxon>Fungi</taxon>
        <taxon>Dikarya</taxon>
        <taxon>Ascomycota</taxon>
        <taxon>Pezizomycotina</taxon>
        <taxon>Eurotiomycetes</taxon>
        <taxon>Eurotiomycetidae</taxon>
        <taxon>Eurotiales</taxon>
        <taxon>Aspergillaceae</taxon>
        <taxon>Monascus</taxon>
    </lineage>
</organism>
<evidence type="ECO:0008006" key="9">
    <source>
        <dbReference type="Google" id="ProtNLM"/>
    </source>
</evidence>
<protein>
    <recommendedName>
        <fullName evidence="9">Cytochrome P450</fullName>
    </recommendedName>
</protein>
<dbReference type="InterPro" id="IPR001128">
    <property type="entry name" value="Cyt_P450"/>
</dbReference>
<feature type="binding site" description="axial binding residue" evidence="6">
    <location>
        <position position="434"/>
    </location>
    <ligand>
        <name>heme</name>
        <dbReference type="ChEBI" id="CHEBI:30413"/>
    </ligand>
    <ligandPart>
        <name>Fe</name>
        <dbReference type="ChEBI" id="CHEBI:18248"/>
    </ligandPart>
</feature>
<dbReference type="InterPro" id="IPR002403">
    <property type="entry name" value="Cyt_P450_E_grp-IV"/>
</dbReference>
<dbReference type="GO" id="GO:0005506">
    <property type="term" value="F:iron ion binding"/>
    <property type="evidence" value="ECO:0007669"/>
    <property type="project" value="InterPro"/>
</dbReference>
<evidence type="ECO:0000256" key="6">
    <source>
        <dbReference type="PIRSR" id="PIRSR602403-1"/>
    </source>
</evidence>
<evidence type="ECO:0000313" key="7">
    <source>
        <dbReference type="EMBL" id="TQB71880.1"/>
    </source>
</evidence>
<dbReference type="OrthoDB" id="3366823at2759"/>
<evidence type="ECO:0000313" key="8">
    <source>
        <dbReference type="Proteomes" id="UP000319663"/>
    </source>
</evidence>
<dbReference type="GO" id="GO:0016705">
    <property type="term" value="F:oxidoreductase activity, acting on paired donors, with incorporation or reduction of molecular oxygen"/>
    <property type="evidence" value="ECO:0007669"/>
    <property type="project" value="InterPro"/>
</dbReference>
<evidence type="ECO:0000256" key="3">
    <source>
        <dbReference type="ARBA" id="ARBA00022723"/>
    </source>
</evidence>
<comment type="similarity">
    <text evidence="2">Belongs to the cytochrome P450 family.</text>
</comment>
<keyword evidence="6" id="KW-0349">Heme</keyword>
<evidence type="ECO:0000256" key="4">
    <source>
        <dbReference type="ARBA" id="ARBA00023002"/>
    </source>
</evidence>
<comment type="caution">
    <text evidence="7">The sequence shown here is derived from an EMBL/GenBank/DDBJ whole genome shotgun (WGS) entry which is preliminary data.</text>
</comment>
<dbReference type="Proteomes" id="UP000319663">
    <property type="component" value="Unassembled WGS sequence"/>
</dbReference>
<keyword evidence="4" id="KW-0560">Oxidoreductase</keyword>
<dbReference type="STRING" id="5098.A0A507QWT7"/>
<keyword evidence="3 6" id="KW-0479">Metal-binding</keyword>
<dbReference type="EMBL" id="VIFY01000073">
    <property type="protein sequence ID" value="TQB71880.1"/>
    <property type="molecule type" value="Genomic_DNA"/>
</dbReference>
<evidence type="ECO:0000256" key="2">
    <source>
        <dbReference type="ARBA" id="ARBA00010617"/>
    </source>
</evidence>
<dbReference type="GO" id="GO:0004497">
    <property type="term" value="F:monooxygenase activity"/>
    <property type="evidence" value="ECO:0007669"/>
    <property type="project" value="InterPro"/>
</dbReference>
<keyword evidence="8" id="KW-1185">Reference proteome</keyword>